<reference evidence="1" key="1">
    <citation type="submission" date="2020-04" db="EMBL/GenBank/DDBJ databases">
        <authorList>
            <person name="Chiriac C."/>
            <person name="Salcher M."/>
            <person name="Ghai R."/>
            <person name="Kavagutti S V."/>
        </authorList>
    </citation>
    <scope>NUCLEOTIDE SEQUENCE</scope>
</reference>
<dbReference type="EMBL" id="LR796486">
    <property type="protein sequence ID" value="CAB4147202.1"/>
    <property type="molecule type" value="Genomic_DNA"/>
</dbReference>
<accession>A0A6J5MLR1</accession>
<proteinExistence type="predicted"/>
<gene>
    <name evidence="1" type="ORF">UFOVP507_16</name>
</gene>
<protein>
    <submittedName>
        <fullName evidence="1">Uncharacterized protein</fullName>
    </submittedName>
</protein>
<organism evidence="1">
    <name type="scientific">uncultured Caudovirales phage</name>
    <dbReference type="NCBI Taxonomy" id="2100421"/>
    <lineage>
        <taxon>Viruses</taxon>
        <taxon>Duplodnaviria</taxon>
        <taxon>Heunggongvirae</taxon>
        <taxon>Uroviricota</taxon>
        <taxon>Caudoviricetes</taxon>
        <taxon>Peduoviridae</taxon>
        <taxon>Maltschvirus</taxon>
        <taxon>Maltschvirus maltsch</taxon>
    </lineage>
</organism>
<evidence type="ECO:0000313" key="1">
    <source>
        <dbReference type="EMBL" id="CAB4147202.1"/>
    </source>
</evidence>
<name>A0A6J5MLR1_9CAUD</name>
<sequence length="101" mass="11629">MIKNIIIVALVLYIFFVGDCRAQALFDDSPYNFKNSEYNYDNSQYNFKNSPYNYNNSQFNMTAPNGVYDNYGNKAGYTTVSPTGVVNIYDNNGNRKTYIPR</sequence>